<protein>
    <submittedName>
        <fullName evidence="6">Uncharacterized protein</fullName>
    </submittedName>
</protein>
<feature type="transmembrane region" description="Helical" evidence="5">
    <location>
        <begin position="140"/>
        <end position="165"/>
    </location>
</feature>
<evidence type="ECO:0000256" key="1">
    <source>
        <dbReference type="ARBA" id="ARBA00004651"/>
    </source>
</evidence>
<accession>A0A2M7TS18</accession>
<dbReference type="GO" id="GO:0005886">
    <property type="term" value="C:plasma membrane"/>
    <property type="evidence" value="ECO:0007669"/>
    <property type="project" value="UniProtKB-SubCell"/>
</dbReference>
<evidence type="ECO:0000256" key="2">
    <source>
        <dbReference type="ARBA" id="ARBA00022692"/>
    </source>
</evidence>
<dbReference type="GO" id="GO:0005524">
    <property type="term" value="F:ATP binding"/>
    <property type="evidence" value="ECO:0007669"/>
    <property type="project" value="InterPro"/>
</dbReference>
<reference evidence="7" key="1">
    <citation type="submission" date="2017-09" db="EMBL/GenBank/DDBJ databases">
        <title>Depth-based differentiation of microbial function through sediment-hosted aquifers and enrichment of novel symbionts in the deep terrestrial subsurface.</title>
        <authorList>
            <person name="Probst A.J."/>
            <person name="Ladd B."/>
            <person name="Jarett J.K."/>
            <person name="Geller-Mcgrath D.E."/>
            <person name="Sieber C.M.K."/>
            <person name="Emerson J.B."/>
            <person name="Anantharaman K."/>
            <person name="Thomas B.C."/>
            <person name="Malmstrom R."/>
            <person name="Stieglmeier M."/>
            <person name="Klingl A."/>
            <person name="Woyke T."/>
            <person name="Ryan C.M."/>
            <person name="Banfield J.F."/>
        </authorList>
    </citation>
    <scope>NUCLEOTIDE SEQUENCE [LARGE SCALE GENOMIC DNA]</scope>
</reference>
<comment type="subcellular location">
    <subcellularLocation>
        <location evidence="1">Cell membrane</location>
        <topology evidence="1">Multi-pass membrane protein</topology>
    </subcellularLocation>
</comment>
<evidence type="ECO:0000256" key="5">
    <source>
        <dbReference type="SAM" id="Phobius"/>
    </source>
</evidence>
<keyword evidence="2 5" id="KW-0812">Transmembrane</keyword>
<evidence type="ECO:0000313" key="7">
    <source>
        <dbReference type="Proteomes" id="UP000229336"/>
    </source>
</evidence>
<name>A0A2M7TS18_9BACT</name>
<comment type="caution">
    <text evidence="6">The sequence shown here is derived from an EMBL/GenBank/DDBJ whole genome shotgun (WGS) entry which is preliminary data.</text>
</comment>
<keyword evidence="4 5" id="KW-0472">Membrane</keyword>
<sequence>MNPQTYKVIGFILKICQNKKSLFFWFIVRFLSAILPLVTIYQFSGVVKLLEQKAPLESVILAVFCIFLVRVIDNFTRLRSLTKLEYEISIVSFDIHNFFLSDLKTSTKSDRHEIVQAIRNFADASSTTLNLIKQPGVDSFVSILFIPVILLFLDFPAFILNIAYITVYYATDYYTTQRYAHLRNILNTRTEAYFAKLQDSSDFDLEQKSWSRHFRRLVNWGFTEWNLLQNTAVIFYSLILFLQISEVVNGNKQISGLVLVMGYVTQTQVYLNSFSTIKDSLTDMLVGLDRLAQNPTVSTVDLDDLI</sequence>
<evidence type="ECO:0000313" key="6">
    <source>
        <dbReference type="EMBL" id="PIZ58352.1"/>
    </source>
</evidence>
<dbReference type="Gene3D" id="1.20.1560.10">
    <property type="entry name" value="ABC transporter type 1, transmembrane domain"/>
    <property type="match status" value="1"/>
</dbReference>
<proteinExistence type="predicted"/>
<dbReference type="AlphaFoldDB" id="A0A2M7TS18"/>
<feature type="transmembrane region" description="Helical" evidence="5">
    <location>
        <begin position="21"/>
        <end position="43"/>
    </location>
</feature>
<evidence type="ECO:0000256" key="4">
    <source>
        <dbReference type="ARBA" id="ARBA00023136"/>
    </source>
</evidence>
<gene>
    <name evidence="6" type="ORF">COY20_03855</name>
</gene>
<organism evidence="6 7">
    <name type="scientific">Candidatus Shapirobacteria bacterium CG_4_10_14_0_2_um_filter_40_12</name>
    <dbReference type="NCBI Taxonomy" id="1974871"/>
    <lineage>
        <taxon>Bacteria</taxon>
        <taxon>Candidatus Shapironibacteriota</taxon>
    </lineage>
</organism>
<dbReference type="InterPro" id="IPR036640">
    <property type="entry name" value="ABC1_TM_sf"/>
</dbReference>
<keyword evidence="3 5" id="KW-1133">Transmembrane helix</keyword>
<dbReference type="SUPFAM" id="SSF90123">
    <property type="entry name" value="ABC transporter transmembrane region"/>
    <property type="match status" value="1"/>
</dbReference>
<dbReference type="Proteomes" id="UP000229336">
    <property type="component" value="Unassembled WGS sequence"/>
</dbReference>
<dbReference type="EMBL" id="PFNX01000069">
    <property type="protein sequence ID" value="PIZ58352.1"/>
    <property type="molecule type" value="Genomic_DNA"/>
</dbReference>
<evidence type="ECO:0000256" key="3">
    <source>
        <dbReference type="ARBA" id="ARBA00022989"/>
    </source>
</evidence>